<proteinExistence type="predicted"/>
<feature type="region of interest" description="Disordered" evidence="2">
    <location>
        <begin position="415"/>
        <end position="439"/>
    </location>
</feature>
<evidence type="ECO:0000313" key="4">
    <source>
        <dbReference type="Proteomes" id="UP000193920"/>
    </source>
</evidence>
<dbReference type="Proteomes" id="UP000193920">
    <property type="component" value="Unassembled WGS sequence"/>
</dbReference>
<comment type="caution">
    <text evidence="3">The sequence shown here is derived from an EMBL/GenBank/DDBJ whole genome shotgun (WGS) entry which is preliminary data.</text>
</comment>
<dbReference type="AlphaFoldDB" id="A0A1Y2FUI2"/>
<dbReference type="STRING" id="1754190.A0A1Y2FUI2"/>
<evidence type="ECO:0000256" key="2">
    <source>
        <dbReference type="SAM" id="MobiDB-lite"/>
    </source>
</evidence>
<dbReference type="CDD" id="cd14686">
    <property type="entry name" value="bZIP"/>
    <property type="match status" value="1"/>
</dbReference>
<feature type="region of interest" description="Disordered" evidence="2">
    <location>
        <begin position="773"/>
        <end position="802"/>
    </location>
</feature>
<keyword evidence="1" id="KW-0175">Coiled coil</keyword>
<accession>A0A1Y2FUI2</accession>
<dbReference type="EMBL" id="MCOG01000001">
    <property type="protein sequence ID" value="ORY87227.1"/>
    <property type="molecule type" value="Genomic_DNA"/>
</dbReference>
<evidence type="ECO:0000256" key="1">
    <source>
        <dbReference type="SAM" id="Coils"/>
    </source>
</evidence>
<organism evidence="3 4">
    <name type="scientific">Neocallimastix californiae</name>
    <dbReference type="NCBI Taxonomy" id="1754190"/>
    <lineage>
        <taxon>Eukaryota</taxon>
        <taxon>Fungi</taxon>
        <taxon>Fungi incertae sedis</taxon>
        <taxon>Chytridiomycota</taxon>
        <taxon>Chytridiomycota incertae sedis</taxon>
        <taxon>Neocallimastigomycetes</taxon>
        <taxon>Neocallimastigales</taxon>
        <taxon>Neocallimastigaceae</taxon>
        <taxon>Neocallimastix</taxon>
    </lineage>
</organism>
<gene>
    <name evidence="3" type="ORF">LY90DRAFT_498484</name>
</gene>
<sequence length="901" mass="97887">MNQILLLNQLTNIPTTLGTTTSNPLETLTFQNYSLPLANNYQLTKTTTDTTTSNLSKFDSDSFSNYINFDNKIDNEDSLQPNATIASSSITSITPTTTISNSSFNTEKLTPNISTFNMVSSAEKVTSLPEKSKTLLTTSTPAISPNITSTNKIIPPLKKERTLVEETVVVSTKIENENEQVLLKDSAKHPSSIQIDEETKASVSINKKDKNEFNKIDPLSMQYINKNENNDQNKIEDANKTMIENNYKQSDTNSKMNLINNMEKTILLSQTMNKDKNQYSGMDHIKLPVSNLSFENSTRKTEISYPSLSHPLNSTQPSKYSNNSVKKNLSKTTAASMVHSVPSSILTTLSSTPSLPSSSTIPVVQPILKSKIKSEFEPDIKKKIKTEVTESSGSNSNLNMKKSISVPSSTTVLTLPSSTALESTSNSTSTPTSTSTSTSALTSLLTTSTTASISTPKSTLFSTLSTSSPLLKSSSITLESLSNLNMDFDDIPKSSELSSIMPILKSNVAKSCLNLLKETKASSSSSLSSISSNSTSTPTPYKKVIPAVTKSFSTPIPGQSTKEIRPLPSIQKYPVLKPKYPSSSVSTPFVLSLLNQIHGKSPLLPLENLDLKLKKISSLNSMIDPQKSTITATPTMATTLPTNNLPSVKKGESQKVKKEPINYTHLNCNLSKLSSITPLFQSPISLLNTSSASTTANSITKGLNLSWTAHLSRKRKREQLHKLEVHAQELISENQQLKEKVIELEKSNISYQNEIKELKGKYDLLRNILISSSTSNSTSTSSSPSSSISTSSSSPSSSSDSTLISIPSSLLSEVTSKLNFSSPPLPSSSSSSTQTLAQLTQSTTINTVTNNNNNNNNNSINKNKSINNNISFNHKDSQNNDKSPHITTESNNNVDIMLTIK</sequence>
<evidence type="ECO:0008006" key="5">
    <source>
        <dbReference type="Google" id="ProtNLM"/>
    </source>
</evidence>
<protein>
    <recommendedName>
        <fullName evidence="5">BZIP domain-containing protein</fullName>
    </recommendedName>
</protein>
<feature type="region of interest" description="Disordered" evidence="2">
    <location>
        <begin position="817"/>
        <end position="868"/>
    </location>
</feature>
<name>A0A1Y2FUI2_9FUNG</name>
<dbReference type="OrthoDB" id="674948at2759"/>
<feature type="compositionally biased region" description="Low complexity" evidence="2">
    <location>
        <begin position="827"/>
        <end position="868"/>
    </location>
</feature>
<feature type="coiled-coil region" evidence="1">
    <location>
        <begin position="713"/>
        <end position="768"/>
    </location>
</feature>
<evidence type="ECO:0000313" key="3">
    <source>
        <dbReference type="EMBL" id="ORY87227.1"/>
    </source>
</evidence>
<keyword evidence="4" id="KW-1185">Reference proteome</keyword>
<reference evidence="3 4" key="1">
    <citation type="submission" date="2016-08" db="EMBL/GenBank/DDBJ databases">
        <title>A Parts List for Fungal Cellulosomes Revealed by Comparative Genomics.</title>
        <authorList>
            <consortium name="DOE Joint Genome Institute"/>
            <person name="Haitjema C.H."/>
            <person name="Gilmore S.P."/>
            <person name="Henske J.K."/>
            <person name="Solomon K.V."/>
            <person name="De Groot R."/>
            <person name="Kuo A."/>
            <person name="Mondo S.J."/>
            <person name="Salamov A.A."/>
            <person name="Labutti K."/>
            <person name="Zhao Z."/>
            <person name="Chiniquy J."/>
            <person name="Barry K."/>
            <person name="Brewer H.M."/>
            <person name="Purvine S.O."/>
            <person name="Wright A.T."/>
            <person name="Boxma B."/>
            <person name="Van Alen T."/>
            <person name="Hackstein J.H."/>
            <person name="Baker S.E."/>
            <person name="Grigoriev I.V."/>
            <person name="O'Malley M.A."/>
        </authorList>
    </citation>
    <scope>NUCLEOTIDE SEQUENCE [LARGE SCALE GENOMIC DNA]</scope>
    <source>
        <strain evidence="3 4">G1</strain>
    </source>
</reference>
<feature type="region of interest" description="Disordered" evidence="2">
    <location>
        <begin position="305"/>
        <end position="324"/>
    </location>
</feature>